<organism evidence="2 3">
    <name type="scientific">Roseivirga spongicola</name>
    <dbReference type="NCBI Taxonomy" id="333140"/>
    <lineage>
        <taxon>Bacteria</taxon>
        <taxon>Pseudomonadati</taxon>
        <taxon>Bacteroidota</taxon>
        <taxon>Cytophagia</taxon>
        <taxon>Cytophagales</taxon>
        <taxon>Roseivirgaceae</taxon>
        <taxon>Roseivirga</taxon>
    </lineage>
</organism>
<dbReference type="EMBL" id="LRPC01000028">
    <property type="protein sequence ID" value="KYG73685.1"/>
    <property type="molecule type" value="Genomic_DNA"/>
</dbReference>
<evidence type="ECO:0000259" key="1">
    <source>
        <dbReference type="Pfam" id="PF09995"/>
    </source>
</evidence>
<dbReference type="InterPro" id="IPR037473">
    <property type="entry name" value="Lcp-like"/>
</dbReference>
<dbReference type="PANTHER" id="PTHR37539">
    <property type="entry name" value="SECRETED PROTEIN-RELATED"/>
    <property type="match status" value="1"/>
</dbReference>
<accession>A0A150X4M3</accession>
<comment type="caution">
    <text evidence="2">The sequence shown here is derived from an EMBL/GenBank/DDBJ whole genome shotgun (WGS) entry which is preliminary data.</text>
</comment>
<evidence type="ECO:0000313" key="3">
    <source>
        <dbReference type="Proteomes" id="UP000075606"/>
    </source>
</evidence>
<feature type="domain" description="ER-bound oxygenase mpaB/mpaB'/Rubber oxygenase catalytic" evidence="1">
    <location>
        <begin position="131"/>
        <end position="331"/>
    </location>
</feature>
<proteinExistence type="predicted"/>
<dbReference type="GO" id="GO:0016491">
    <property type="term" value="F:oxidoreductase activity"/>
    <property type="evidence" value="ECO:0007669"/>
    <property type="project" value="InterPro"/>
</dbReference>
<dbReference type="Pfam" id="PF09995">
    <property type="entry name" value="MPAB_Lcp_cat"/>
    <property type="match status" value="1"/>
</dbReference>
<protein>
    <recommendedName>
        <fullName evidence="1">ER-bound oxygenase mpaB/mpaB'/Rubber oxygenase catalytic domain-containing protein</fullName>
    </recommendedName>
</protein>
<gene>
    <name evidence="2" type="ORF">AWW68_13435</name>
</gene>
<dbReference type="PANTHER" id="PTHR37539:SF1">
    <property type="entry name" value="ER-BOUND OXYGENASE MPAB_MPAB'_RUBBER OXYGENASE CATALYTIC DOMAIN-CONTAINING PROTEIN"/>
    <property type="match status" value="1"/>
</dbReference>
<keyword evidence="3" id="KW-1185">Reference proteome</keyword>
<name>A0A150X4M3_9BACT</name>
<evidence type="ECO:0000313" key="2">
    <source>
        <dbReference type="EMBL" id="KYG73685.1"/>
    </source>
</evidence>
<reference evidence="2 3" key="1">
    <citation type="submission" date="2016-01" db="EMBL/GenBank/DDBJ databases">
        <title>Genome sequencing of Roseivirga spongicola UST030701-084.</title>
        <authorList>
            <person name="Selvaratnam C."/>
            <person name="Thevarajoo S."/>
            <person name="Goh K.M."/>
            <person name="Ee R."/>
            <person name="Chan K.-G."/>
            <person name="Chong C.S."/>
        </authorList>
    </citation>
    <scope>NUCLEOTIDE SEQUENCE [LARGE SCALE GENOMIC DNA]</scope>
    <source>
        <strain evidence="2 3">UST030701-084</strain>
    </source>
</reference>
<dbReference type="STRING" id="333140.AWW68_13435"/>
<sequence length="366" mass="41397">MKFDDFQTFNISSSFQRVSSLTHISKRGLKKFRQQTDSLADAVISKYFPSNKVGLQQELALIVNNESELLNSADSTLVALYTDIWSKSDKLSESDLKLGQQFFNKHASDIMLLLGMLSLPYCYAAANGAEVLIRSKRILEDPEKRLLETAEFVFNVCSRNAFSAKGRALSDILKVRLMHAAARWYALHTTEWNASELGQPVNQEDMAGTNLSFSLIVIRGLKKLGKSVSVEEAFGYINYWNLIGDLLGVNQALLPKSNREAYILERNIREGQFRQSESGIRLTKSLLRYFETATLDTPLKGRSKTLVAYLLGDRVSGLLGLQNSLDEKVLFQPYKYFFKIQNTINLRNDSYAAALKQFREVQKSVI</sequence>
<dbReference type="InterPro" id="IPR018713">
    <property type="entry name" value="MPAB/Lcp_cat_dom"/>
</dbReference>
<dbReference type="Proteomes" id="UP000075606">
    <property type="component" value="Unassembled WGS sequence"/>
</dbReference>
<dbReference type="AlphaFoldDB" id="A0A150X4M3"/>